<feature type="non-terminal residue" evidence="2">
    <location>
        <position position="39"/>
    </location>
</feature>
<accession>A0A6J4J616</accession>
<dbReference type="AlphaFoldDB" id="A0A6J4J616"/>
<reference evidence="2" key="1">
    <citation type="submission" date="2020-02" db="EMBL/GenBank/DDBJ databases">
        <authorList>
            <person name="Meier V. D."/>
        </authorList>
    </citation>
    <scope>NUCLEOTIDE SEQUENCE</scope>
    <source>
        <strain evidence="2">AVDCRST_MAG76</strain>
    </source>
</reference>
<evidence type="ECO:0000256" key="1">
    <source>
        <dbReference type="SAM" id="MobiDB-lite"/>
    </source>
</evidence>
<proteinExistence type="predicted"/>
<evidence type="ECO:0000313" key="2">
    <source>
        <dbReference type="EMBL" id="CAA9268916.1"/>
    </source>
</evidence>
<dbReference type="EMBL" id="CADCSZ010000197">
    <property type="protein sequence ID" value="CAA9268916.1"/>
    <property type="molecule type" value="Genomic_DNA"/>
</dbReference>
<feature type="region of interest" description="Disordered" evidence="1">
    <location>
        <begin position="1"/>
        <end position="39"/>
    </location>
</feature>
<feature type="compositionally biased region" description="Basic residues" evidence="1">
    <location>
        <begin position="21"/>
        <end position="32"/>
    </location>
</feature>
<organism evidence="2">
    <name type="scientific">uncultured Acidimicrobiales bacterium</name>
    <dbReference type="NCBI Taxonomy" id="310071"/>
    <lineage>
        <taxon>Bacteria</taxon>
        <taxon>Bacillati</taxon>
        <taxon>Actinomycetota</taxon>
        <taxon>Acidimicrobiia</taxon>
        <taxon>Acidimicrobiales</taxon>
        <taxon>environmental samples</taxon>
    </lineage>
</organism>
<protein>
    <submittedName>
        <fullName evidence="2">Uncharacterized protein</fullName>
    </submittedName>
</protein>
<sequence length="39" mass="4467">GRGRVHGRPLRGGAGPEARGGRRPRHRQRRRRRDVEADV</sequence>
<feature type="non-terminal residue" evidence="2">
    <location>
        <position position="1"/>
    </location>
</feature>
<name>A0A6J4J616_9ACTN</name>
<gene>
    <name evidence="2" type="ORF">AVDCRST_MAG76-3264</name>
</gene>